<dbReference type="Gene3D" id="2.60.40.10">
    <property type="entry name" value="Immunoglobulins"/>
    <property type="match status" value="1"/>
</dbReference>
<protein>
    <submittedName>
        <fullName evidence="3">Natural cytotoxicity triggering receptor 1-like</fullName>
    </submittedName>
</protein>
<dbReference type="AlphaFoldDB" id="A0A8B7VX96"/>
<feature type="compositionally biased region" description="Polar residues" evidence="1">
    <location>
        <begin position="56"/>
        <end position="68"/>
    </location>
</feature>
<feature type="chain" id="PRO_5034251070" evidence="2">
    <location>
        <begin position="22"/>
        <end position="76"/>
    </location>
</feature>
<feature type="signal peptide" evidence="2">
    <location>
        <begin position="1"/>
        <end position="21"/>
    </location>
</feature>
<accession>A0A8B7VX96</accession>
<evidence type="ECO:0000256" key="1">
    <source>
        <dbReference type="SAM" id="MobiDB-lite"/>
    </source>
</evidence>
<feature type="region of interest" description="Disordered" evidence="1">
    <location>
        <begin position="56"/>
        <end position="76"/>
    </location>
</feature>
<dbReference type="InterPro" id="IPR013783">
    <property type="entry name" value="Ig-like_fold"/>
</dbReference>
<dbReference type="KEGG" id="ccan:109696276"/>
<proteinExistence type="predicted"/>
<keyword evidence="2" id="KW-0732">Signal</keyword>
<gene>
    <name evidence="3" type="primary">LOC109696276</name>
</gene>
<name>A0A8B7VX96_CASCN</name>
<reference evidence="3" key="1">
    <citation type="submission" date="2025-08" db="UniProtKB">
        <authorList>
            <consortium name="RefSeq"/>
        </authorList>
    </citation>
    <scope>IDENTIFICATION</scope>
    <source>
        <tissue evidence="3">Leukocyte</tissue>
    </source>
</reference>
<sequence length="76" mass="8293">MVHTFFTLFYLGLHLSHGIWAQDVTPSMPSIWATPGPVVLQGSTVSIFCGGPPGTTQHHLNQAGSSQELYKEEPKE</sequence>
<dbReference type="RefSeq" id="XP_020034870.1">
    <property type="nucleotide sequence ID" value="XM_020179281.1"/>
</dbReference>
<organism evidence="3">
    <name type="scientific">Castor canadensis</name>
    <name type="common">American beaver</name>
    <dbReference type="NCBI Taxonomy" id="51338"/>
    <lineage>
        <taxon>Eukaryota</taxon>
        <taxon>Metazoa</taxon>
        <taxon>Chordata</taxon>
        <taxon>Craniata</taxon>
        <taxon>Vertebrata</taxon>
        <taxon>Euteleostomi</taxon>
        <taxon>Mammalia</taxon>
        <taxon>Eutheria</taxon>
        <taxon>Euarchontoglires</taxon>
        <taxon>Glires</taxon>
        <taxon>Rodentia</taxon>
        <taxon>Castorimorpha</taxon>
        <taxon>Castoridae</taxon>
        <taxon>Castor</taxon>
    </lineage>
</organism>
<evidence type="ECO:0000313" key="3">
    <source>
        <dbReference type="RefSeq" id="XP_020034870.1"/>
    </source>
</evidence>
<evidence type="ECO:0000256" key="2">
    <source>
        <dbReference type="SAM" id="SignalP"/>
    </source>
</evidence>